<accession>A0A7S3LRR1</accession>
<dbReference type="AlphaFoldDB" id="A0A7S3LRR1"/>
<sequence>MNDSAPYTIYSPKEVSWERNETMPAEILQQKLYEFYMVFKPTAIEKGQLETYLKFARAKGVLALQRKIKGAYGCSLDEADVSEAGRYDYWLTLLDFYKKFAPGKSVKEIEPIYEYALKKGYDAVDQKLKQQYKYTLFQFKARPLNKWKKNWHNVLDQHHKMNLRYELKRFYAVQNRVDPKNFKTEHDIQRLVQWGMEYTRSAVNEQLLKNYQFCLDDVKMVKGNTDSEREVNLRKQLIEFYQIYDPQMLTAMSNKVPDTPRTPGVGIGYRTPENDEVSEGLQKIYDQVKVGIVELEALDEKLKDKYGAGLEDKFKEKLRIALTDFYARVDNKKDNEAIEKIIKYGLDRGLEAMGERLVLKYGEGIDLEEFDERV</sequence>
<reference evidence="1" key="1">
    <citation type="submission" date="2021-01" db="EMBL/GenBank/DDBJ databases">
        <authorList>
            <person name="Corre E."/>
            <person name="Pelletier E."/>
            <person name="Niang G."/>
            <person name="Scheremetjew M."/>
            <person name="Finn R."/>
            <person name="Kale V."/>
            <person name="Holt S."/>
            <person name="Cochrane G."/>
            <person name="Meng A."/>
            <person name="Brown T."/>
            <person name="Cohen L."/>
        </authorList>
    </citation>
    <scope>NUCLEOTIDE SEQUENCE</scope>
    <source>
        <strain evidence="1">GSBS06</strain>
    </source>
</reference>
<organism evidence="1">
    <name type="scientific">Aplanochytrium stocchinoi</name>
    <dbReference type="NCBI Taxonomy" id="215587"/>
    <lineage>
        <taxon>Eukaryota</taxon>
        <taxon>Sar</taxon>
        <taxon>Stramenopiles</taxon>
        <taxon>Bigyra</taxon>
        <taxon>Labyrinthulomycetes</taxon>
        <taxon>Thraustochytrida</taxon>
        <taxon>Thraustochytriidae</taxon>
        <taxon>Aplanochytrium</taxon>
    </lineage>
</organism>
<protein>
    <submittedName>
        <fullName evidence="1">Uncharacterized protein</fullName>
    </submittedName>
</protein>
<proteinExistence type="predicted"/>
<dbReference type="EMBL" id="HBIN01011965">
    <property type="protein sequence ID" value="CAE0438767.1"/>
    <property type="molecule type" value="Transcribed_RNA"/>
</dbReference>
<evidence type="ECO:0000313" key="1">
    <source>
        <dbReference type="EMBL" id="CAE0438767.1"/>
    </source>
</evidence>
<name>A0A7S3LRR1_9STRA</name>
<gene>
    <name evidence="1" type="ORF">ASTO00021_LOCUS8989</name>
</gene>